<dbReference type="InterPro" id="IPR019079">
    <property type="entry name" value="Capsule_synth_CapA"/>
</dbReference>
<dbReference type="InterPro" id="IPR029052">
    <property type="entry name" value="Metallo-depent_PP-like"/>
</dbReference>
<dbReference type="CDD" id="cd07381">
    <property type="entry name" value="MPP_CapA"/>
    <property type="match status" value="1"/>
</dbReference>
<dbReference type="InterPro" id="IPR052169">
    <property type="entry name" value="CW_Biosynth-Accessory"/>
</dbReference>
<reference evidence="4" key="1">
    <citation type="submission" date="2018-03" db="EMBL/GenBank/DDBJ databases">
        <authorList>
            <person name="Sun L."/>
            <person name="Liu H."/>
            <person name="Chen W."/>
            <person name="Huang K."/>
            <person name="Liu W."/>
            <person name="Gao X."/>
        </authorList>
    </citation>
    <scope>NUCLEOTIDE SEQUENCE [LARGE SCALE GENOMIC DNA]</scope>
    <source>
        <strain evidence="4">SH9</strain>
    </source>
</reference>
<feature type="domain" description="Capsule synthesis protein CapA" evidence="2">
    <location>
        <begin position="15"/>
        <end position="296"/>
    </location>
</feature>
<protein>
    <submittedName>
        <fullName evidence="3">Poly-gamma-glutamate biosynthesis protein</fullName>
    </submittedName>
</protein>
<comment type="caution">
    <text evidence="3">The sequence shown here is derived from an EMBL/GenBank/DDBJ whole genome shotgun (WGS) entry which is preliminary data.</text>
</comment>
<evidence type="ECO:0000313" key="4">
    <source>
        <dbReference type="Proteomes" id="UP000239772"/>
    </source>
</evidence>
<organism evidence="3 4">
    <name type="scientific">Alsobacter soli</name>
    <dbReference type="NCBI Taxonomy" id="2109933"/>
    <lineage>
        <taxon>Bacteria</taxon>
        <taxon>Pseudomonadati</taxon>
        <taxon>Pseudomonadota</taxon>
        <taxon>Alphaproteobacteria</taxon>
        <taxon>Hyphomicrobiales</taxon>
        <taxon>Alsobacteraceae</taxon>
        <taxon>Alsobacter</taxon>
    </lineage>
</organism>
<proteinExistence type="inferred from homology"/>
<sequence length="384" mass="41190">MDAVAAPAVDIKPLRLALAGDVMLGRGIDQILGHPSSPALKEGYLHSALQYVELAERRLGTGIPRNAPPEYPWGSALATLGSADVDARIINLETSVTEHDAFEPKGINYRMHPLNIGVLEAARIDCCALANNHIGDFGMEGLLDTLDCLRKAGIAFAGAGRNWSEATAPAPIPVRGGRVLVFSCATRSSGVPSRWAAGGAAPGVWLLPDLGDEAVAEIGAVLSAARRPNDLVILSIHWGPNWGYAIEPSQRAFAHAVIERAGVQIVHGHSSHHPKAVELHQGGLILYGCGDLINDYEGIEGYEDFRPDLSLIYMPVMDVQRRKLLHLEVAPFKMQGFRLIDVNGEERAWLEQRLATQARGCSVSHGRSGAVLEVAESGGRRRGS</sequence>
<evidence type="ECO:0000259" key="2">
    <source>
        <dbReference type="SMART" id="SM00854"/>
    </source>
</evidence>
<evidence type="ECO:0000313" key="3">
    <source>
        <dbReference type="EMBL" id="PSC02877.1"/>
    </source>
</evidence>
<evidence type="ECO:0000256" key="1">
    <source>
        <dbReference type="ARBA" id="ARBA00005662"/>
    </source>
</evidence>
<comment type="similarity">
    <text evidence="1">Belongs to the CapA family.</text>
</comment>
<dbReference type="PANTHER" id="PTHR33393:SF11">
    <property type="entry name" value="POLYGLUTAMINE SYNTHESIS ACCESSORY PROTEIN RV0574C-RELATED"/>
    <property type="match status" value="1"/>
</dbReference>
<keyword evidence="4" id="KW-1185">Reference proteome</keyword>
<dbReference type="Gene3D" id="3.60.21.10">
    <property type="match status" value="1"/>
</dbReference>
<dbReference type="OrthoDB" id="9810718at2"/>
<dbReference type="RefSeq" id="WP_106339871.1">
    <property type="nucleotide sequence ID" value="NZ_PVZS01000035.1"/>
</dbReference>
<dbReference type="SMART" id="SM00854">
    <property type="entry name" value="PGA_cap"/>
    <property type="match status" value="1"/>
</dbReference>
<dbReference type="AlphaFoldDB" id="A0A2T1HML1"/>
<gene>
    <name evidence="3" type="ORF">SLNSH_21585</name>
</gene>
<accession>A0A2T1HML1</accession>
<dbReference type="PANTHER" id="PTHR33393">
    <property type="entry name" value="POLYGLUTAMINE SYNTHESIS ACCESSORY PROTEIN RV0574C-RELATED"/>
    <property type="match status" value="1"/>
</dbReference>
<dbReference type="Proteomes" id="UP000239772">
    <property type="component" value="Unassembled WGS sequence"/>
</dbReference>
<dbReference type="EMBL" id="PVZS01000035">
    <property type="protein sequence ID" value="PSC02877.1"/>
    <property type="molecule type" value="Genomic_DNA"/>
</dbReference>
<dbReference type="SUPFAM" id="SSF56300">
    <property type="entry name" value="Metallo-dependent phosphatases"/>
    <property type="match status" value="1"/>
</dbReference>
<dbReference type="Pfam" id="PF09587">
    <property type="entry name" value="PGA_cap"/>
    <property type="match status" value="1"/>
</dbReference>
<name>A0A2T1HML1_9HYPH</name>